<dbReference type="Pfam" id="PF18895">
    <property type="entry name" value="T4SS_pilin"/>
    <property type="match status" value="1"/>
</dbReference>
<proteinExistence type="predicted"/>
<sequence length="122" mass="13592">MKRLYSIFLMIIIFNIFLPFHSIMAITTINPGFDVIEKPLGMSTKDVRIILADLIHQAMGFLGIVFVVMILYGGFAWMISMGDEEKVKAAKNTIVSSVIGIILVITSYSIVNFIFTSLLNAI</sequence>
<organism evidence="2 3">
    <name type="scientific">Candidatus Curtissbacteria bacterium RBG_13_40_7</name>
    <dbReference type="NCBI Taxonomy" id="1797706"/>
    <lineage>
        <taxon>Bacteria</taxon>
        <taxon>Candidatus Curtissiibacteriota</taxon>
    </lineage>
</organism>
<dbReference type="AlphaFoldDB" id="A0A1F5FTE8"/>
<feature type="transmembrane region" description="Helical" evidence="1">
    <location>
        <begin position="93"/>
        <end position="115"/>
    </location>
</feature>
<feature type="transmembrane region" description="Helical" evidence="1">
    <location>
        <begin position="49"/>
        <end position="72"/>
    </location>
</feature>
<keyword evidence="1" id="KW-1133">Transmembrane helix</keyword>
<name>A0A1F5FTE8_9BACT</name>
<comment type="caution">
    <text evidence="2">The sequence shown here is derived from an EMBL/GenBank/DDBJ whole genome shotgun (WGS) entry which is preliminary data.</text>
</comment>
<protein>
    <submittedName>
        <fullName evidence="2">Uncharacterized protein</fullName>
    </submittedName>
</protein>
<gene>
    <name evidence="2" type="ORF">A2165_00380</name>
</gene>
<evidence type="ECO:0000313" key="2">
    <source>
        <dbReference type="EMBL" id="OGD82886.1"/>
    </source>
</evidence>
<keyword evidence="1" id="KW-0472">Membrane</keyword>
<dbReference type="EMBL" id="MFAU01000068">
    <property type="protein sequence ID" value="OGD82886.1"/>
    <property type="molecule type" value="Genomic_DNA"/>
</dbReference>
<accession>A0A1F5FTE8</accession>
<evidence type="ECO:0000256" key="1">
    <source>
        <dbReference type="SAM" id="Phobius"/>
    </source>
</evidence>
<feature type="transmembrane region" description="Helical" evidence="1">
    <location>
        <begin position="7"/>
        <end position="29"/>
    </location>
</feature>
<dbReference type="InterPro" id="IPR043993">
    <property type="entry name" value="T4SS_pilin"/>
</dbReference>
<dbReference type="Proteomes" id="UP000179252">
    <property type="component" value="Unassembled WGS sequence"/>
</dbReference>
<evidence type="ECO:0000313" key="3">
    <source>
        <dbReference type="Proteomes" id="UP000179252"/>
    </source>
</evidence>
<reference evidence="2 3" key="1">
    <citation type="journal article" date="2016" name="Nat. Commun.">
        <title>Thousands of microbial genomes shed light on interconnected biogeochemical processes in an aquifer system.</title>
        <authorList>
            <person name="Anantharaman K."/>
            <person name="Brown C.T."/>
            <person name="Hug L.A."/>
            <person name="Sharon I."/>
            <person name="Castelle C.J."/>
            <person name="Probst A.J."/>
            <person name="Thomas B.C."/>
            <person name="Singh A."/>
            <person name="Wilkins M.J."/>
            <person name="Karaoz U."/>
            <person name="Brodie E.L."/>
            <person name="Williams K.H."/>
            <person name="Hubbard S.S."/>
            <person name="Banfield J.F."/>
        </authorList>
    </citation>
    <scope>NUCLEOTIDE SEQUENCE [LARGE SCALE GENOMIC DNA]</scope>
</reference>
<keyword evidence="1" id="KW-0812">Transmembrane</keyword>